<dbReference type="EC" id="6.3.5.4" evidence="2"/>
<feature type="binding site" evidence="13">
    <location>
        <position position="95"/>
    </location>
    <ligand>
        <name>L-glutamine</name>
        <dbReference type="ChEBI" id="CHEBI:58359"/>
    </ligand>
</feature>
<dbReference type="SUPFAM" id="SSF56235">
    <property type="entry name" value="N-terminal nucleophile aminohydrolases (Ntn hydrolases)"/>
    <property type="match status" value="1"/>
</dbReference>
<dbReference type="Gene3D" id="3.40.50.620">
    <property type="entry name" value="HUPs"/>
    <property type="match status" value="1"/>
</dbReference>
<dbReference type="GO" id="GO:0070981">
    <property type="term" value="P:L-asparagine biosynthetic process"/>
    <property type="evidence" value="ECO:0007669"/>
    <property type="project" value="UniProtKB-UniPathway"/>
</dbReference>
<evidence type="ECO:0000256" key="5">
    <source>
        <dbReference type="ARBA" id="ARBA00022605"/>
    </source>
</evidence>
<dbReference type="CDD" id="cd01991">
    <property type="entry name" value="Asn_synthase_B_C"/>
    <property type="match status" value="1"/>
</dbReference>
<dbReference type="Gene3D" id="3.60.20.10">
    <property type="entry name" value="Glutamine Phosphoribosylpyrophosphate, subunit 1, domain 1"/>
    <property type="match status" value="1"/>
</dbReference>
<evidence type="ECO:0000256" key="10">
    <source>
        <dbReference type="ARBA" id="ARBA00048741"/>
    </source>
</evidence>
<organism evidence="16 17">
    <name type="scientific">Syphacia muris</name>
    <dbReference type="NCBI Taxonomy" id="451379"/>
    <lineage>
        <taxon>Eukaryota</taxon>
        <taxon>Metazoa</taxon>
        <taxon>Ecdysozoa</taxon>
        <taxon>Nematoda</taxon>
        <taxon>Chromadorea</taxon>
        <taxon>Rhabditida</taxon>
        <taxon>Spirurina</taxon>
        <taxon>Oxyuridomorpha</taxon>
        <taxon>Oxyuroidea</taxon>
        <taxon>Oxyuridae</taxon>
        <taxon>Syphacia</taxon>
    </lineage>
</organism>
<dbReference type="PIRSF" id="PIRSF001589">
    <property type="entry name" value="Asn_synthetase_glu-h"/>
    <property type="match status" value="1"/>
</dbReference>
<keyword evidence="7 11" id="KW-0067">ATP-binding</keyword>
<dbReference type="FunFam" id="3.40.50.620:FF:000263">
    <property type="entry name" value="Asparagine synthetase"/>
    <property type="match status" value="1"/>
</dbReference>
<evidence type="ECO:0000256" key="8">
    <source>
        <dbReference type="ARBA" id="ARBA00022888"/>
    </source>
</evidence>
<dbReference type="Proteomes" id="UP000046393">
    <property type="component" value="Unplaced"/>
</dbReference>
<dbReference type="WBParaSite" id="SMUV_0000652201-mRNA-1">
    <property type="protein sequence ID" value="SMUV_0000652201-mRNA-1"/>
    <property type="gene ID" value="SMUV_0000652201"/>
</dbReference>
<dbReference type="GO" id="GO:0004066">
    <property type="term" value="F:asparagine synthase (glutamine-hydrolyzing) activity"/>
    <property type="evidence" value="ECO:0007669"/>
    <property type="project" value="UniProtKB-EC"/>
</dbReference>
<dbReference type="STRING" id="451379.A0A0N5APE8"/>
<keyword evidence="8 12" id="KW-0061">Asparagine biosynthesis</keyword>
<dbReference type="PANTHER" id="PTHR11772:SF23">
    <property type="entry name" value="ASPARAGINE SYNTHETASE [GLUTAMINE-HYDROLYZING]"/>
    <property type="match status" value="1"/>
</dbReference>
<proteinExistence type="predicted"/>
<dbReference type="InterPro" id="IPR006426">
    <property type="entry name" value="Asn_synth_AEB"/>
</dbReference>
<evidence type="ECO:0000256" key="12">
    <source>
        <dbReference type="PIRSR" id="PIRSR001589-1"/>
    </source>
</evidence>
<feature type="binding site" evidence="13">
    <location>
        <position position="263"/>
    </location>
    <ligand>
        <name>ATP</name>
        <dbReference type="ChEBI" id="CHEBI:30616"/>
    </ligand>
</feature>
<dbReference type="PANTHER" id="PTHR11772">
    <property type="entry name" value="ASPARAGINE SYNTHETASE"/>
    <property type="match status" value="1"/>
</dbReference>
<reference evidence="17" key="1">
    <citation type="submission" date="2017-02" db="UniProtKB">
        <authorList>
            <consortium name="WormBaseParasite"/>
        </authorList>
    </citation>
    <scope>IDENTIFICATION</scope>
</reference>
<dbReference type="GO" id="GO:0005524">
    <property type="term" value="F:ATP binding"/>
    <property type="evidence" value="ECO:0007669"/>
    <property type="project" value="UniProtKB-KW"/>
</dbReference>
<dbReference type="InterPro" id="IPR050795">
    <property type="entry name" value="Asn_Synthetase"/>
</dbReference>
<dbReference type="PROSITE" id="PS51278">
    <property type="entry name" value="GATASE_TYPE_2"/>
    <property type="match status" value="1"/>
</dbReference>
<comment type="catalytic activity">
    <reaction evidence="10">
        <text>L-aspartate + L-glutamine + ATP + H2O = L-asparagine + L-glutamate + AMP + diphosphate + H(+)</text>
        <dbReference type="Rhea" id="RHEA:12228"/>
        <dbReference type="ChEBI" id="CHEBI:15377"/>
        <dbReference type="ChEBI" id="CHEBI:15378"/>
        <dbReference type="ChEBI" id="CHEBI:29985"/>
        <dbReference type="ChEBI" id="CHEBI:29991"/>
        <dbReference type="ChEBI" id="CHEBI:30616"/>
        <dbReference type="ChEBI" id="CHEBI:33019"/>
        <dbReference type="ChEBI" id="CHEBI:58048"/>
        <dbReference type="ChEBI" id="CHEBI:58359"/>
        <dbReference type="ChEBI" id="CHEBI:456215"/>
        <dbReference type="EC" id="6.3.5.4"/>
    </reaction>
</comment>
<dbReference type="SUPFAM" id="SSF52402">
    <property type="entry name" value="Adenine nucleotide alpha hydrolases-like"/>
    <property type="match status" value="1"/>
</dbReference>
<feature type="domain" description="Glutamine amidotransferase type-2" evidence="15">
    <location>
        <begin position="2"/>
        <end position="183"/>
    </location>
</feature>
<dbReference type="Pfam" id="PF00733">
    <property type="entry name" value="Asn_synthase"/>
    <property type="match status" value="1"/>
</dbReference>
<keyword evidence="4" id="KW-0436">Ligase</keyword>
<dbReference type="UniPathway" id="UPA00134">
    <property type="reaction ID" value="UER00195"/>
</dbReference>
<feature type="site" description="Important for beta-aspartyl-AMP intermediate formation" evidence="14">
    <location>
        <position position="340"/>
    </location>
</feature>
<evidence type="ECO:0000256" key="14">
    <source>
        <dbReference type="PIRSR" id="PIRSR001589-3"/>
    </source>
</evidence>
<dbReference type="AlphaFoldDB" id="A0A0N5APE8"/>
<evidence type="ECO:0000259" key="15">
    <source>
        <dbReference type="PROSITE" id="PS51278"/>
    </source>
</evidence>
<sequence length="516" mass="58030">MCGIWALLGGHLSEAHKSEFLKIAGRGPDLTVLVNVQPEAYLGFHRLAIVEPGNTASVQPIVYNDLSVVCNGELYNHKDLKSKCPLEGIQNGASDCAAIIHAFTLFKQDLRQTCASLDGVFAFLMADKHNLYIGRDPIGVRPLFYGYSATGDFLIGSEVKCVEKLCENVHYFPPGCCATIPIAAESRKLNIIRYYVLPTLADRLLPANVAQSMIKDTLINAVSKRLMGNRQFGFMLSGGLDSSLVASIASRMLKECRPIAFSVGFEDSPDIENARAVAKFLDIEHRVLVITPEQCIKAIPEVIYALETFEPFIVRCGIAHYLLCKHIAETSNVKVLLSGEGADELFGSYAYMQRAPSTAHLHQEIIRRMNFLHYYDVLRCDRATSCHGLEIRVPFLDKKFIDLVIRLPASCKLAPNQIEKHLLRSAFDGWLPDEVLWRSKEGFSEALGKTDLGEIVTDFVNSIISDQQFEEQIKQYPIRTPENKEELWYRILFESLYSFPKVESTIHTKVYRYFAF</sequence>
<dbReference type="InterPro" id="IPR029055">
    <property type="entry name" value="Ntn_hydrolases_N"/>
</dbReference>
<evidence type="ECO:0000313" key="17">
    <source>
        <dbReference type="WBParaSite" id="SMUV_0000652201-mRNA-1"/>
    </source>
</evidence>
<dbReference type="InterPro" id="IPR014729">
    <property type="entry name" value="Rossmann-like_a/b/a_fold"/>
</dbReference>
<dbReference type="Pfam" id="PF13537">
    <property type="entry name" value="GATase_7"/>
    <property type="match status" value="1"/>
</dbReference>
<evidence type="ECO:0000313" key="16">
    <source>
        <dbReference type="Proteomes" id="UP000046393"/>
    </source>
</evidence>
<evidence type="ECO:0000256" key="1">
    <source>
        <dbReference type="ARBA" id="ARBA00005187"/>
    </source>
</evidence>
<evidence type="ECO:0000256" key="4">
    <source>
        <dbReference type="ARBA" id="ARBA00022598"/>
    </source>
</evidence>
<dbReference type="InterPro" id="IPR001962">
    <property type="entry name" value="Asn_synthase"/>
</dbReference>
<keyword evidence="12" id="KW-0315">Glutamine amidotransferase</keyword>
<keyword evidence="16" id="KW-1185">Reference proteome</keyword>
<comment type="pathway">
    <text evidence="1">Amino-acid biosynthesis; L-asparagine biosynthesis; L-asparagine from L-aspartate (L-Gln route): step 1/1.</text>
</comment>
<dbReference type="GO" id="GO:0005829">
    <property type="term" value="C:cytosol"/>
    <property type="evidence" value="ECO:0007669"/>
    <property type="project" value="TreeGrafter"/>
</dbReference>
<protein>
    <recommendedName>
        <fullName evidence="3">Asparagine synthetase [glutamine-hydrolyzing]</fullName>
        <ecNumber evidence="2">6.3.5.4</ecNumber>
    </recommendedName>
    <alternativeName>
        <fullName evidence="9">Glutamine-dependent asparagine synthetase</fullName>
    </alternativeName>
</protein>
<evidence type="ECO:0000256" key="3">
    <source>
        <dbReference type="ARBA" id="ARBA00021389"/>
    </source>
</evidence>
<evidence type="ECO:0000256" key="7">
    <source>
        <dbReference type="ARBA" id="ARBA00022840"/>
    </source>
</evidence>
<accession>A0A0N5APE8</accession>
<evidence type="ECO:0000256" key="13">
    <source>
        <dbReference type="PIRSR" id="PIRSR001589-2"/>
    </source>
</evidence>
<evidence type="ECO:0000256" key="6">
    <source>
        <dbReference type="ARBA" id="ARBA00022741"/>
    </source>
</evidence>
<evidence type="ECO:0000256" key="2">
    <source>
        <dbReference type="ARBA" id="ARBA00012737"/>
    </source>
</evidence>
<keyword evidence="6 11" id="KW-0547">Nucleotide-binding</keyword>
<keyword evidence="5 12" id="KW-0028">Amino-acid biosynthesis</keyword>
<feature type="binding site" evidence="13">
    <location>
        <begin position="338"/>
        <end position="339"/>
    </location>
    <ligand>
        <name>ATP</name>
        <dbReference type="ChEBI" id="CHEBI:30616"/>
    </ligand>
</feature>
<evidence type="ECO:0000256" key="11">
    <source>
        <dbReference type="PIRNR" id="PIRNR001589"/>
    </source>
</evidence>
<dbReference type="InterPro" id="IPR017932">
    <property type="entry name" value="GATase_2_dom"/>
</dbReference>
<feature type="active site" description="For GATase activity" evidence="12">
    <location>
        <position position="2"/>
    </location>
</feature>
<name>A0A0N5APE8_9BILA</name>
<evidence type="ECO:0000256" key="9">
    <source>
        <dbReference type="ARBA" id="ARBA00030234"/>
    </source>
</evidence>